<accession>A0ABW4XWQ4</accession>
<dbReference type="EMBL" id="JBHUHU010000001">
    <property type="protein sequence ID" value="MFD2098548.1"/>
    <property type="molecule type" value="Genomic_DNA"/>
</dbReference>
<evidence type="ECO:0000256" key="1">
    <source>
        <dbReference type="SAM" id="SignalP"/>
    </source>
</evidence>
<name>A0ABW4XWQ4_9FLAO</name>
<keyword evidence="1" id="KW-0732">Signal</keyword>
<proteinExistence type="predicted"/>
<feature type="signal peptide" evidence="1">
    <location>
        <begin position="1"/>
        <end position="21"/>
    </location>
</feature>
<feature type="chain" id="PRO_5045458421" description="Permease" evidence="1">
    <location>
        <begin position="22"/>
        <end position="618"/>
    </location>
</feature>
<evidence type="ECO:0008006" key="4">
    <source>
        <dbReference type="Google" id="ProtNLM"/>
    </source>
</evidence>
<dbReference type="RefSeq" id="WP_379829324.1">
    <property type="nucleotide sequence ID" value="NZ_JBHUHU010000001.1"/>
</dbReference>
<dbReference type="Proteomes" id="UP001597342">
    <property type="component" value="Unassembled WGS sequence"/>
</dbReference>
<evidence type="ECO:0000313" key="3">
    <source>
        <dbReference type="Proteomes" id="UP001597342"/>
    </source>
</evidence>
<comment type="caution">
    <text evidence="2">The sequence shown here is derived from an EMBL/GenBank/DDBJ whole genome shotgun (WGS) entry which is preliminary data.</text>
</comment>
<organism evidence="2 3">
    <name type="scientific">Flagellimonas iocasae</name>
    <dbReference type="NCBI Taxonomy" id="2055905"/>
    <lineage>
        <taxon>Bacteria</taxon>
        <taxon>Pseudomonadati</taxon>
        <taxon>Bacteroidota</taxon>
        <taxon>Flavobacteriia</taxon>
        <taxon>Flavobacteriales</taxon>
        <taxon>Flavobacteriaceae</taxon>
        <taxon>Flagellimonas</taxon>
    </lineage>
</organism>
<keyword evidence="3" id="KW-1185">Reference proteome</keyword>
<sequence>MKTITHVLFLLISSVSFTLYSQGNYQNFKTSVYTRAYEVQKMDDQHWLDSTWQVISSQLKVDKIYLETHRDLLIVDSKILKKATKFFEKQGIEVVGGITYTIDESNQFETFCYTNPEHRKKAQEIIEHSAAHFDEVILDDFFFTSCKCNLCVEAKGDRSWDEYRLELMTDAAKNVILGPAKAVNPNVKIVIKYPNWYDHFHELGFNLETEPKLFDGLYTGTETRDAVRSNQHLQPYLGYLIFRYFNNLKPGKNGGGWVDTGGMRFYDRYAEQLWLTILAKAPEMTLFDYRQLLIPLRDSWIPEWKDEQVSFDYNGFLPLKANETMAKTAFHSLETIDKIAGKLGTPYGIKSYKPFHSNGEDFLQNYLGMIGIPMDLVSEFPAEDEIIILTEQASKDEDIVKKIEQRLVSGKDVVITSGLLKALQNRGIRKIVDLEYTDRKAIITDYLVGRNMVEGKTPITIPQIEYFTNDSWEMISGLDDGLGWPLLHQGKYADATLYVLTIPENYADLYNYPDEVLNQIRGLVNRSFDVTINGPSKVSLFLYDNDTFVVESFNDKPVEIQVVMTEKVKSITNISTGEKLKMEIIPEVKFWGRVFAPEKYSYSVQLPTHSFKGFKIDK</sequence>
<protein>
    <recommendedName>
        <fullName evidence="4">Permease</fullName>
    </recommendedName>
</protein>
<reference evidence="3" key="1">
    <citation type="journal article" date="2019" name="Int. J. Syst. Evol. Microbiol.">
        <title>The Global Catalogue of Microorganisms (GCM) 10K type strain sequencing project: providing services to taxonomists for standard genome sequencing and annotation.</title>
        <authorList>
            <consortium name="The Broad Institute Genomics Platform"/>
            <consortium name="The Broad Institute Genome Sequencing Center for Infectious Disease"/>
            <person name="Wu L."/>
            <person name="Ma J."/>
        </authorList>
    </citation>
    <scope>NUCLEOTIDE SEQUENCE [LARGE SCALE GENOMIC DNA]</scope>
    <source>
        <strain evidence="3">JCM 3389</strain>
    </source>
</reference>
<evidence type="ECO:0000313" key="2">
    <source>
        <dbReference type="EMBL" id="MFD2098548.1"/>
    </source>
</evidence>
<gene>
    <name evidence="2" type="ORF">ACFSJE_02100</name>
</gene>